<gene>
    <name evidence="1" type="ORF">AW09_000065</name>
</gene>
<dbReference type="InterPro" id="IPR009078">
    <property type="entry name" value="Ferritin-like_SF"/>
</dbReference>
<dbReference type="Proteomes" id="UP000020077">
    <property type="component" value="Unassembled WGS sequence"/>
</dbReference>
<evidence type="ECO:0008006" key="3">
    <source>
        <dbReference type="Google" id="ProtNLM"/>
    </source>
</evidence>
<reference evidence="1 2" key="1">
    <citation type="submission" date="2014-02" db="EMBL/GenBank/DDBJ databases">
        <title>Expanding our view of genomic diversity in Candidatus Accumulibacter clades.</title>
        <authorList>
            <person name="Skennerton C.T."/>
            <person name="Barr J.J."/>
            <person name="Slater F.R."/>
            <person name="Bond P.L."/>
            <person name="Tyson G.W."/>
        </authorList>
    </citation>
    <scope>NUCLEOTIDE SEQUENCE [LARGE SCALE GENOMIC DNA]</scope>
    <source>
        <strain evidence="2">BA-91</strain>
    </source>
</reference>
<proteinExistence type="predicted"/>
<protein>
    <recommendedName>
        <fullName evidence="3">Ferritin-like domain-containing protein</fullName>
    </recommendedName>
</protein>
<dbReference type="EMBL" id="JDVG02000012">
    <property type="protein sequence ID" value="KFB74597.1"/>
    <property type="molecule type" value="Genomic_DNA"/>
</dbReference>
<comment type="caution">
    <text evidence="1">The sequence shown here is derived from an EMBL/GenBank/DDBJ whole genome shotgun (WGS) entry which is preliminary data.</text>
</comment>
<organism evidence="1 2">
    <name type="scientific">Candidatus Accumulibacter phosphatis</name>
    <dbReference type="NCBI Taxonomy" id="327160"/>
    <lineage>
        <taxon>Bacteria</taxon>
        <taxon>Pseudomonadati</taxon>
        <taxon>Pseudomonadota</taxon>
        <taxon>Betaproteobacteria</taxon>
        <taxon>Candidatus Accumulibacter</taxon>
    </lineage>
</organism>
<sequence length="300" mass="32743">MSATGEGKERNQALRRVADRLARRRTPPGVADGTIPLWDASFFGLDRIALFREADTRTRQSVLAGCADELLAESWRIECCGIDYCARMALTAESDDERHLFVLIGADEARHAAWLAPWIAARAPAPDPFNRFIAGLAETGNRQALAYLLQVVLEGFGITHYSALGAHCRDAGLADIFRCLSREEALHHAAGLAAFWPERLTLHDRRFLADAAQTFLEMIRCGPQGVVAALDQGIGLVDQNDTAAAFCALESEAGSAAKLARLRRLMTQPGMHWLVDTLAAGGLFDPCPALDCARIYTARR</sequence>
<evidence type="ECO:0000313" key="2">
    <source>
        <dbReference type="Proteomes" id="UP000020077"/>
    </source>
</evidence>
<dbReference type="SUPFAM" id="SSF47240">
    <property type="entry name" value="Ferritin-like"/>
    <property type="match status" value="1"/>
</dbReference>
<accession>A0A080M036</accession>
<dbReference type="AlphaFoldDB" id="A0A080M036"/>
<evidence type="ECO:0000313" key="1">
    <source>
        <dbReference type="EMBL" id="KFB74597.1"/>
    </source>
</evidence>
<name>A0A080M036_9PROT</name>
<dbReference type="CDD" id="cd00657">
    <property type="entry name" value="Ferritin_like"/>
    <property type="match status" value="1"/>
</dbReference>